<evidence type="ECO:0000313" key="2">
    <source>
        <dbReference type="Proteomes" id="UP001500713"/>
    </source>
</evidence>
<name>A0ABN1A6M8_9SPHN</name>
<dbReference type="EMBL" id="BAAAEM010000002">
    <property type="protein sequence ID" value="GAA0468753.1"/>
    <property type="molecule type" value="Genomic_DNA"/>
</dbReference>
<comment type="caution">
    <text evidence="1">The sequence shown here is derived from an EMBL/GenBank/DDBJ whole genome shotgun (WGS) entry which is preliminary data.</text>
</comment>
<dbReference type="RefSeq" id="WP_343757992.1">
    <property type="nucleotide sequence ID" value="NZ_BAAAEM010000002.1"/>
</dbReference>
<protein>
    <submittedName>
        <fullName evidence="1">Uncharacterized protein</fullName>
    </submittedName>
</protein>
<gene>
    <name evidence="1" type="ORF">GCM10009096_07080</name>
</gene>
<organism evidence="1 2">
    <name type="scientific">Parasphingorhabdus litoris</name>
    <dbReference type="NCBI Taxonomy" id="394733"/>
    <lineage>
        <taxon>Bacteria</taxon>
        <taxon>Pseudomonadati</taxon>
        <taxon>Pseudomonadota</taxon>
        <taxon>Alphaproteobacteria</taxon>
        <taxon>Sphingomonadales</taxon>
        <taxon>Sphingomonadaceae</taxon>
        <taxon>Parasphingorhabdus</taxon>
    </lineage>
</organism>
<reference evidence="2" key="1">
    <citation type="journal article" date="2019" name="Int. J. Syst. Evol. Microbiol.">
        <title>The Global Catalogue of Microorganisms (GCM) 10K type strain sequencing project: providing services to taxonomists for standard genome sequencing and annotation.</title>
        <authorList>
            <consortium name="The Broad Institute Genomics Platform"/>
            <consortium name="The Broad Institute Genome Sequencing Center for Infectious Disease"/>
            <person name="Wu L."/>
            <person name="Ma J."/>
        </authorList>
    </citation>
    <scope>NUCLEOTIDE SEQUENCE [LARGE SCALE GENOMIC DNA]</scope>
    <source>
        <strain evidence="2">JCM 14162</strain>
    </source>
</reference>
<sequence>MSWAMVGGMDPTIVVPAPPAMFSPPAQDDRRYVCEMPPALLNDYVVTMRAKDPQQAVLHVLSFYIPGGWGKGGAAETMVRSDRKGKEIHFLGDEVSFRLHQDLGLLNYYGAEFPCMLESAKV</sequence>
<evidence type="ECO:0000313" key="1">
    <source>
        <dbReference type="EMBL" id="GAA0468753.1"/>
    </source>
</evidence>
<keyword evidence="2" id="KW-1185">Reference proteome</keyword>
<dbReference type="Proteomes" id="UP001500713">
    <property type="component" value="Unassembled WGS sequence"/>
</dbReference>
<accession>A0ABN1A6M8</accession>
<proteinExistence type="predicted"/>